<organism evidence="2 3">
    <name type="scientific">Melipona bicolor</name>
    <dbReference type="NCBI Taxonomy" id="60889"/>
    <lineage>
        <taxon>Eukaryota</taxon>
        <taxon>Metazoa</taxon>
        <taxon>Ecdysozoa</taxon>
        <taxon>Arthropoda</taxon>
        <taxon>Hexapoda</taxon>
        <taxon>Insecta</taxon>
        <taxon>Pterygota</taxon>
        <taxon>Neoptera</taxon>
        <taxon>Endopterygota</taxon>
        <taxon>Hymenoptera</taxon>
        <taxon>Apocrita</taxon>
        <taxon>Aculeata</taxon>
        <taxon>Apoidea</taxon>
        <taxon>Anthophila</taxon>
        <taxon>Apidae</taxon>
        <taxon>Melipona</taxon>
    </lineage>
</organism>
<dbReference type="Pfam" id="PF00640">
    <property type="entry name" value="PID"/>
    <property type="match status" value="1"/>
</dbReference>
<evidence type="ECO:0000259" key="1">
    <source>
        <dbReference type="SMART" id="SM00462"/>
    </source>
</evidence>
<dbReference type="InterPro" id="IPR006020">
    <property type="entry name" value="PTB/PI_dom"/>
</dbReference>
<dbReference type="PANTHER" id="PTHR11232">
    <property type="entry name" value="PHOSPHOTYROSINE INTERACTION DOMAIN-CONTAINING FAMILY MEMBER"/>
    <property type="match status" value="1"/>
</dbReference>
<evidence type="ECO:0000313" key="2">
    <source>
        <dbReference type="EMBL" id="KAK1124013.1"/>
    </source>
</evidence>
<dbReference type="InterPro" id="IPR011993">
    <property type="entry name" value="PH-like_dom_sf"/>
</dbReference>
<dbReference type="Gene3D" id="2.30.29.30">
    <property type="entry name" value="Pleckstrin-homology domain (PH domain)/Phosphotyrosine-binding domain (PTB)"/>
    <property type="match status" value="1"/>
</dbReference>
<evidence type="ECO:0000313" key="3">
    <source>
        <dbReference type="Proteomes" id="UP001177670"/>
    </source>
</evidence>
<proteinExistence type="predicted"/>
<dbReference type="EMBL" id="JAHYIQ010000019">
    <property type="protein sequence ID" value="KAK1124013.1"/>
    <property type="molecule type" value="Genomic_DNA"/>
</dbReference>
<dbReference type="SUPFAM" id="SSF50729">
    <property type="entry name" value="PH domain-like"/>
    <property type="match status" value="1"/>
</dbReference>
<dbReference type="AlphaFoldDB" id="A0AA40FRK4"/>
<accession>A0AA40FRK4</accession>
<dbReference type="PANTHER" id="PTHR11232:SF17">
    <property type="entry name" value="CAPON-LIKE PROTEIN"/>
    <property type="match status" value="1"/>
</dbReference>
<keyword evidence="3" id="KW-1185">Reference proteome</keyword>
<sequence>MEVPRPTSRVEIVAAMRRIRYEFKAKGIKKKKVTLEVSVDGLKVTLRKKKKKQQQWMDENKIYLMHHPIYRIFYVSHDSHDLKIFSYIARDGSSNTFKCNVFKSSKKANKLVKNYWHNDLVTIMHRVSKSSDMNNLKVIEDDLKKKKVDRKIRKVLPKSYTQNFSFRRAA</sequence>
<dbReference type="GO" id="GO:0050998">
    <property type="term" value="F:nitric-oxide synthase binding"/>
    <property type="evidence" value="ECO:0007669"/>
    <property type="project" value="TreeGrafter"/>
</dbReference>
<dbReference type="InterPro" id="IPR051133">
    <property type="entry name" value="Adapter_Engulfment-Domain"/>
</dbReference>
<dbReference type="SMART" id="SM00462">
    <property type="entry name" value="PTB"/>
    <property type="match status" value="1"/>
</dbReference>
<feature type="domain" description="PID" evidence="1">
    <location>
        <begin position="1"/>
        <end position="133"/>
    </location>
</feature>
<gene>
    <name evidence="2" type="ORF">K0M31_007042</name>
</gene>
<name>A0AA40FRK4_9HYME</name>
<protein>
    <recommendedName>
        <fullName evidence="1">PID domain-containing protein</fullName>
    </recommendedName>
</protein>
<dbReference type="Proteomes" id="UP001177670">
    <property type="component" value="Unassembled WGS sequence"/>
</dbReference>
<reference evidence="2" key="1">
    <citation type="submission" date="2021-10" db="EMBL/GenBank/DDBJ databases">
        <title>Melipona bicolor Genome sequencing and assembly.</title>
        <authorList>
            <person name="Araujo N.S."/>
            <person name="Arias M.C."/>
        </authorList>
    </citation>
    <scope>NUCLEOTIDE SEQUENCE</scope>
    <source>
        <strain evidence="2">USP_2M_L1-L4_2017</strain>
        <tissue evidence="2">Whole body</tissue>
    </source>
</reference>
<comment type="caution">
    <text evidence="2">The sequence shown here is derived from an EMBL/GenBank/DDBJ whole genome shotgun (WGS) entry which is preliminary data.</text>
</comment>